<comment type="caution">
    <text evidence="1">The sequence shown here is derived from an EMBL/GenBank/DDBJ whole genome shotgun (WGS) entry which is preliminary data.</text>
</comment>
<protein>
    <submittedName>
        <fullName evidence="1">Uncharacterized protein</fullName>
    </submittedName>
</protein>
<gene>
    <name evidence="1" type="ORF">JAY77_21310</name>
</gene>
<reference evidence="1" key="1">
    <citation type="journal article" date="2021" name="Proc. Natl. Acad. Sci. U.S.A.">
        <title>Global biogeography of chemosynthetic symbionts reveals both localized and globally distributed symbiont groups. .</title>
        <authorList>
            <person name="Osvatic J.T."/>
            <person name="Wilkins L.G.E."/>
            <person name="Leibrecht L."/>
            <person name="Leray M."/>
            <person name="Zauner S."/>
            <person name="Polzin J."/>
            <person name="Camacho Y."/>
            <person name="Gros O."/>
            <person name="van Gils J.A."/>
            <person name="Eisen J.A."/>
            <person name="Petersen J.M."/>
            <person name="Yuen B."/>
        </authorList>
    </citation>
    <scope>NUCLEOTIDE SEQUENCE</scope>
    <source>
        <strain evidence="1">MAGclacostrist055</strain>
    </source>
</reference>
<evidence type="ECO:0000313" key="2">
    <source>
        <dbReference type="Proteomes" id="UP000886674"/>
    </source>
</evidence>
<name>A0A9E4NPK4_9GAMM</name>
<organism evidence="1 2">
    <name type="scientific">Candidatus Thiodiazotropha taylori</name>
    <dbReference type="NCBI Taxonomy" id="2792791"/>
    <lineage>
        <taxon>Bacteria</taxon>
        <taxon>Pseudomonadati</taxon>
        <taxon>Pseudomonadota</taxon>
        <taxon>Gammaproteobacteria</taxon>
        <taxon>Chromatiales</taxon>
        <taxon>Sedimenticolaceae</taxon>
        <taxon>Candidatus Thiodiazotropha</taxon>
    </lineage>
</organism>
<proteinExistence type="predicted"/>
<sequence>MKRSLKDNGAASRTLHSSQWCGLTSASIVSTMSLRPALRAVPRLLDAKVAEHSGATPG</sequence>
<dbReference type="Proteomes" id="UP000886674">
    <property type="component" value="Unassembled WGS sequence"/>
</dbReference>
<dbReference type="AlphaFoldDB" id="A0A9E4NPK4"/>
<evidence type="ECO:0000313" key="1">
    <source>
        <dbReference type="EMBL" id="MCG7980672.1"/>
    </source>
</evidence>
<accession>A0A9E4NPK4</accession>
<dbReference type="EMBL" id="JAEPCR010000140">
    <property type="protein sequence ID" value="MCG7980672.1"/>
    <property type="molecule type" value="Genomic_DNA"/>
</dbReference>